<gene>
    <name evidence="7" type="ORF">B0J12DRAFT_573525</name>
</gene>
<keyword evidence="2" id="KW-0479">Metal-binding</keyword>
<dbReference type="PANTHER" id="PTHR31356">
    <property type="entry name" value="THYLAKOID LUMENAL 29 KDA PROTEIN, CHLOROPLASTIC-RELATED"/>
    <property type="match status" value="1"/>
</dbReference>
<evidence type="ECO:0000256" key="4">
    <source>
        <dbReference type="RuleBase" id="RU004241"/>
    </source>
</evidence>
<keyword evidence="5" id="KW-0732">Signal</keyword>
<evidence type="ECO:0000313" key="8">
    <source>
        <dbReference type="Proteomes" id="UP000774617"/>
    </source>
</evidence>
<keyword evidence="3 5" id="KW-0560">Oxidoreductase</keyword>
<evidence type="ECO:0000259" key="6">
    <source>
        <dbReference type="PROSITE" id="PS50873"/>
    </source>
</evidence>
<sequence length="540" mass="56937">MKAISIAVFAASVVPHTLADYVWPSQHDLLEDMLAIQQGYIRMGFTDLVVPCGHGSNRPGVNNAAQWIRTGFHDFATHDLAAGTGGLDASLLYEVERPENEGSAFNDTFADMHDFINPRSSASDLIALAVVASVAACGGPKIPLRAGRIDAVEAGPAGVPKPDDSLESTIDAFARTGFNTSDMIALVACGHTVGGVHSVDFPEITGGEKDVLDVPQFDSSGTIFDTAVVDEYLDSNGANPLVFGANDTTNSDKRVFSADGNSTMAKLKDPATFKATCAALFERMINTVPSSVTLSEPIELADIKPYIDKLELTPNASALAFEGRIRLRTSPVTGRDAEGTSIALNVTDRAGGRKLVPAPRAVLRGGTSYGFFDEQFSWFEFATQLDVAAGIQAFDIQLTTEATGHVETFDNAGTGGYPSPDDLLYLQSQSCMDTTATEGNITVTVAAAVREDAAKAGAAPVVRMAHKVQQMGVMLPKLVVEAVPMERSNVSQGGYVLYEVDIPIDAAGWSTKFDVVLTAGGDEIVSGLHGTSDLTTCSGN</sequence>
<feature type="chain" id="PRO_5044970834" description="Peroxidase" evidence="5">
    <location>
        <begin position="20"/>
        <end position="540"/>
    </location>
</feature>
<keyword evidence="2" id="KW-0408">Iron</keyword>
<dbReference type="EMBL" id="JAGTJR010000013">
    <property type="protein sequence ID" value="KAH7050302.1"/>
    <property type="molecule type" value="Genomic_DNA"/>
</dbReference>
<feature type="domain" description="Plant heme peroxidase family profile" evidence="6">
    <location>
        <begin position="121"/>
        <end position="201"/>
    </location>
</feature>
<dbReference type="PANTHER" id="PTHR31356:SF53">
    <property type="entry name" value="HEME PEROXIDASE"/>
    <property type="match status" value="1"/>
</dbReference>
<comment type="caution">
    <text evidence="7">The sequence shown here is derived from an EMBL/GenBank/DDBJ whole genome shotgun (WGS) entry which is preliminary data.</text>
</comment>
<dbReference type="Gene3D" id="1.10.520.10">
    <property type="match status" value="1"/>
</dbReference>
<organism evidence="7 8">
    <name type="scientific">Macrophomina phaseolina</name>
    <dbReference type="NCBI Taxonomy" id="35725"/>
    <lineage>
        <taxon>Eukaryota</taxon>
        <taxon>Fungi</taxon>
        <taxon>Dikarya</taxon>
        <taxon>Ascomycota</taxon>
        <taxon>Pezizomycotina</taxon>
        <taxon>Dothideomycetes</taxon>
        <taxon>Dothideomycetes incertae sedis</taxon>
        <taxon>Botryosphaeriales</taxon>
        <taxon>Botryosphaeriaceae</taxon>
        <taxon>Macrophomina</taxon>
    </lineage>
</organism>
<dbReference type="PROSITE" id="PS50873">
    <property type="entry name" value="PEROXIDASE_4"/>
    <property type="match status" value="1"/>
</dbReference>
<feature type="signal peptide" evidence="5">
    <location>
        <begin position="1"/>
        <end position="19"/>
    </location>
</feature>
<dbReference type="SUPFAM" id="SSF48113">
    <property type="entry name" value="Heme-dependent peroxidases"/>
    <property type="match status" value="1"/>
</dbReference>
<evidence type="ECO:0000256" key="3">
    <source>
        <dbReference type="ARBA" id="ARBA00023002"/>
    </source>
</evidence>
<dbReference type="InterPro" id="IPR010255">
    <property type="entry name" value="Haem_peroxidase_sf"/>
</dbReference>
<protein>
    <recommendedName>
        <fullName evidence="5">Peroxidase</fullName>
        <ecNumber evidence="5">1.11.1.-</ecNumber>
    </recommendedName>
</protein>
<evidence type="ECO:0000256" key="1">
    <source>
        <dbReference type="ARBA" id="ARBA00022559"/>
    </source>
</evidence>
<dbReference type="InterPro" id="IPR002016">
    <property type="entry name" value="Haem_peroxidase"/>
</dbReference>
<evidence type="ECO:0000313" key="7">
    <source>
        <dbReference type="EMBL" id="KAH7050302.1"/>
    </source>
</evidence>
<dbReference type="EC" id="1.11.1.-" evidence="5"/>
<dbReference type="Pfam" id="PF00141">
    <property type="entry name" value="peroxidase"/>
    <property type="match status" value="1"/>
</dbReference>
<keyword evidence="2" id="KW-0349">Heme</keyword>
<dbReference type="Proteomes" id="UP000774617">
    <property type="component" value="Unassembled WGS sequence"/>
</dbReference>
<evidence type="ECO:0000256" key="2">
    <source>
        <dbReference type="ARBA" id="ARBA00022617"/>
    </source>
</evidence>
<keyword evidence="8" id="KW-1185">Reference proteome</keyword>
<name>A0ABQ8GB20_9PEZI</name>
<accession>A0ABQ8GB20</accession>
<dbReference type="PRINTS" id="PR00458">
    <property type="entry name" value="PEROXIDASE"/>
</dbReference>
<proteinExistence type="inferred from homology"/>
<dbReference type="Gene3D" id="1.10.420.10">
    <property type="entry name" value="Peroxidase, domain 2"/>
    <property type="match status" value="1"/>
</dbReference>
<evidence type="ECO:0000256" key="5">
    <source>
        <dbReference type="RuleBase" id="RU363051"/>
    </source>
</evidence>
<reference evidence="7 8" key="1">
    <citation type="journal article" date="2021" name="Nat. Commun.">
        <title>Genetic determinants of endophytism in the Arabidopsis root mycobiome.</title>
        <authorList>
            <person name="Mesny F."/>
            <person name="Miyauchi S."/>
            <person name="Thiergart T."/>
            <person name="Pickel B."/>
            <person name="Atanasova L."/>
            <person name="Karlsson M."/>
            <person name="Huettel B."/>
            <person name="Barry K.W."/>
            <person name="Haridas S."/>
            <person name="Chen C."/>
            <person name="Bauer D."/>
            <person name="Andreopoulos W."/>
            <person name="Pangilinan J."/>
            <person name="LaButti K."/>
            <person name="Riley R."/>
            <person name="Lipzen A."/>
            <person name="Clum A."/>
            <person name="Drula E."/>
            <person name="Henrissat B."/>
            <person name="Kohler A."/>
            <person name="Grigoriev I.V."/>
            <person name="Martin F.M."/>
            <person name="Hacquard S."/>
        </authorList>
    </citation>
    <scope>NUCLEOTIDE SEQUENCE [LARGE SCALE GENOMIC DNA]</scope>
    <source>
        <strain evidence="7 8">MPI-SDFR-AT-0080</strain>
    </source>
</reference>
<dbReference type="InterPro" id="IPR044831">
    <property type="entry name" value="Ccp1-like"/>
</dbReference>
<comment type="similarity">
    <text evidence="4">Belongs to the peroxidase family.</text>
</comment>
<dbReference type="GO" id="GO:0004601">
    <property type="term" value="F:peroxidase activity"/>
    <property type="evidence" value="ECO:0007669"/>
    <property type="project" value="UniProtKB-KW"/>
</dbReference>
<keyword evidence="1 5" id="KW-0575">Peroxidase</keyword>